<keyword evidence="2 5" id="KW-0560">Oxidoreductase</keyword>
<dbReference type="Gene3D" id="3.40.309.10">
    <property type="entry name" value="Aldehyde Dehydrogenase, Chain A, domain 2"/>
    <property type="match status" value="1"/>
</dbReference>
<dbReference type="Gene3D" id="3.40.605.10">
    <property type="entry name" value="Aldehyde Dehydrogenase, Chain A, domain 1"/>
    <property type="match status" value="1"/>
</dbReference>
<dbReference type="GO" id="GO:0004029">
    <property type="term" value="F:aldehyde dehydrogenase (NAD+) activity"/>
    <property type="evidence" value="ECO:0007669"/>
    <property type="project" value="TreeGrafter"/>
</dbReference>
<evidence type="ECO:0000256" key="5">
    <source>
        <dbReference type="RuleBase" id="RU003345"/>
    </source>
</evidence>
<accession>A0A1G4JH16</accession>
<sequence length="502" mass="54281">MSLFTDLSIPQLNISYKQPLGLFINNKYVASSDKKTIETVNPATNTPITSFYAASEADVGTAVAAAREAYETVWSKTSAEHRGALISNLGKLIVENKELLAAIETLDSGKPYYTNALGDLDQISQLTTYYAGGADKYSKGQMIPVNNDKYAYTVKAPYGVVAQIVPWNYPLAMASWKMQGALAAGNTIVIKPAENTSLSLLFFAQLFEKAGFPPGVVNVLPGLGAVTGSSLASHIDVDKIAFTGSTAVGQKVMALAATSNLKAVTLECGGKSPGVVFADANLDEAVKWTAAGIYYNSGQNCTANSRLLVQESIYDEFLAKFTRHVQEEWTFGFNSDPFDKSCTVGPVISKAQYDRVRGYIEHGKTQEKLSVKHMGTDPQNDGFFITPTVFTEVPAESKLFQEEIFGPVAVLQKFKDYDEAIALANNTTYGLASAVFTEDIRKANFFARDIKAGTVWINSSNDEEISVPFGGFKMSGIGRELGESGMDAYTQTKAVHVNISKL</sequence>
<evidence type="ECO:0000256" key="3">
    <source>
        <dbReference type="ARBA" id="ARBA00023027"/>
    </source>
</evidence>
<evidence type="ECO:0000256" key="2">
    <source>
        <dbReference type="ARBA" id="ARBA00023002"/>
    </source>
</evidence>
<evidence type="ECO:0000256" key="4">
    <source>
        <dbReference type="PROSITE-ProRule" id="PRU10007"/>
    </source>
</evidence>
<dbReference type="InterPro" id="IPR015590">
    <property type="entry name" value="Aldehyde_DH_dom"/>
</dbReference>
<evidence type="ECO:0000313" key="8">
    <source>
        <dbReference type="Proteomes" id="UP000191144"/>
    </source>
</evidence>
<keyword evidence="8" id="KW-1185">Reference proteome</keyword>
<gene>
    <name evidence="7" type="ORF">LAME_0E04808G</name>
</gene>
<evidence type="ECO:0000256" key="1">
    <source>
        <dbReference type="ARBA" id="ARBA00009986"/>
    </source>
</evidence>
<dbReference type="FunFam" id="3.40.309.10:FF:000012">
    <property type="entry name" value="Betaine aldehyde dehydrogenase"/>
    <property type="match status" value="1"/>
</dbReference>
<name>A0A1G4JH16_9SACH</name>
<comment type="similarity">
    <text evidence="1 5">Belongs to the aldehyde dehydrogenase family.</text>
</comment>
<feature type="active site" evidence="4">
    <location>
        <position position="267"/>
    </location>
</feature>
<reference evidence="8" key="1">
    <citation type="submission" date="2016-03" db="EMBL/GenBank/DDBJ databases">
        <authorList>
            <person name="Devillers Hugo."/>
        </authorList>
    </citation>
    <scope>NUCLEOTIDE SEQUENCE [LARGE SCALE GENOMIC DNA]</scope>
</reference>
<dbReference type="GO" id="GO:0006598">
    <property type="term" value="P:polyamine catabolic process"/>
    <property type="evidence" value="ECO:0007669"/>
    <property type="project" value="TreeGrafter"/>
</dbReference>
<dbReference type="GO" id="GO:0046394">
    <property type="term" value="P:carboxylic acid biosynthetic process"/>
    <property type="evidence" value="ECO:0007669"/>
    <property type="project" value="UniProtKB-ARBA"/>
</dbReference>
<feature type="domain" description="Aldehyde dehydrogenase" evidence="6">
    <location>
        <begin position="29"/>
        <end position="495"/>
    </location>
</feature>
<dbReference type="OrthoDB" id="310895at2759"/>
<dbReference type="InterPro" id="IPR029510">
    <property type="entry name" value="Ald_DH_CS_GLU"/>
</dbReference>
<evidence type="ECO:0000313" key="7">
    <source>
        <dbReference type="EMBL" id="SCU89657.1"/>
    </source>
</evidence>
<proteinExistence type="inferred from homology"/>
<dbReference type="PROSITE" id="PS00070">
    <property type="entry name" value="ALDEHYDE_DEHYDR_CYS"/>
    <property type="match status" value="1"/>
</dbReference>
<dbReference type="PROSITE" id="PS00687">
    <property type="entry name" value="ALDEHYDE_DEHYDR_GLU"/>
    <property type="match status" value="1"/>
</dbReference>
<dbReference type="SUPFAM" id="SSF53720">
    <property type="entry name" value="ALDH-like"/>
    <property type="match status" value="1"/>
</dbReference>
<keyword evidence="3" id="KW-0520">NAD</keyword>
<dbReference type="AlphaFoldDB" id="A0A1G4JH16"/>
<dbReference type="Pfam" id="PF00171">
    <property type="entry name" value="Aldedh"/>
    <property type="match status" value="1"/>
</dbReference>
<dbReference type="Proteomes" id="UP000191144">
    <property type="component" value="Chromosome E"/>
</dbReference>
<dbReference type="FunFam" id="3.40.605.10:FF:000026">
    <property type="entry name" value="Aldehyde dehydrogenase, putative"/>
    <property type="match status" value="1"/>
</dbReference>
<dbReference type="InterPro" id="IPR016160">
    <property type="entry name" value="Ald_DH_CS_CYS"/>
</dbReference>
<evidence type="ECO:0000259" key="6">
    <source>
        <dbReference type="Pfam" id="PF00171"/>
    </source>
</evidence>
<dbReference type="PANTHER" id="PTHR43720">
    <property type="entry name" value="2-AMINOMUCONIC SEMIALDEHYDE DEHYDROGENASE"/>
    <property type="match status" value="1"/>
</dbReference>
<organism evidence="7 8">
    <name type="scientific">Lachancea meyersii CBS 8951</name>
    <dbReference type="NCBI Taxonomy" id="1266667"/>
    <lineage>
        <taxon>Eukaryota</taxon>
        <taxon>Fungi</taxon>
        <taxon>Dikarya</taxon>
        <taxon>Ascomycota</taxon>
        <taxon>Saccharomycotina</taxon>
        <taxon>Saccharomycetes</taxon>
        <taxon>Saccharomycetales</taxon>
        <taxon>Saccharomycetaceae</taxon>
        <taxon>Lachancea</taxon>
    </lineage>
</organism>
<dbReference type="InterPro" id="IPR016163">
    <property type="entry name" value="Ald_DH_C"/>
</dbReference>
<dbReference type="FunFam" id="3.40.605.10:FF:000001">
    <property type="entry name" value="Aldehyde dehydrogenase 1"/>
    <property type="match status" value="1"/>
</dbReference>
<dbReference type="EMBL" id="LT598481">
    <property type="protein sequence ID" value="SCU89657.1"/>
    <property type="molecule type" value="Genomic_DNA"/>
</dbReference>
<dbReference type="PANTHER" id="PTHR43720:SF2">
    <property type="entry name" value="2-AMINOMUCONIC SEMIALDEHYDE DEHYDROGENASE"/>
    <property type="match status" value="1"/>
</dbReference>
<dbReference type="InterPro" id="IPR016161">
    <property type="entry name" value="Ald_DH/histidinol_DH"/>
</dbReference>
<dbReference type="InterPro" id="IPR016162">
    <property type="entry name" value="Ald_DH_N"/>
</dbReference>
<protein>
    <submittedName>
        <fullName evidence="7">LAME_0E04808g1_1</fullName>
    </submittedName>
</protein>